<dbReference type="EMBL" id="JAUEPU010000001">
    <property type="protein sequence ID" value="KAK0506804.1"/>
    <property type="molecule type" value="Genomic_DNA"/>
</dbReference>
<accession>A0AA39V144</accession>
<dbReference type="AlphaFoldDB" id="A0AA39V144"/>
<reference evidence="2" key="1">
    <citation type="submission" date="2023-06" db="EMBL/GenBank/DDBJ databases">
        <authorList>
            <consortium name="Lawrence Berkeley National Laboratory"/>
            <person name="Ahrendt S."/>
            <person name="Sahu N."/>
            <person name="Indic B."/>
            <person name="Wong-Bajracharya J."/>
            <person name="Merenyi Z."/>
            <person name="Ke H.-M."/>
            <person name="Monk M."/>
            <person name="Kocsube S."/>
            <person name="Drula E."/>
            <person name="Lipzen A."/>
            <person name="Balint B."/>
            <person name="Henrissat B."/>
            <person name="Andreopoulos B."/>
            <person name="Martin F.M."/>
            <person name="Harder C.B."/>
            <person name="Rigling D."/>
            <person name="Ford K.L."/>
            <person name="Foster G.D."/>
            <person name="Pangilinan J."/>
            <person name="Papanicolaou A."/>
            <person name="Barry K."/>
            <person name="LaButti K."/>
            <person name="Viragh M."/>
            <person name="Koriabine M."/>
            <person name="Yan M."/>
            <person name="Riley R."/>
            <person name="Champramary S."/>
            <person name="Plett K.L."/>
            <person name="Tsai I.J."/>
            <person name="Slot J."/>
            <person name="Sipos G."/>
            <person name="Plett J."/>
            <person name="Nagy L.G."/>
            <person name="Grigoriev I.V."/>
        </authorList>
    </citation>
    <scope>NUCLEOTIDE SEQUENCE</scope>
    <source>
        <strain evidence="2">HWK02</strain>
    </source>
</reference>
<comment type="caution">
    <text evidence="2">The sequence shown here is derived from an EMBL/GenBank/DDBJ whole genome shotgun (WGS) entry which is preliminary data.</text>
</comment>
<organism evidence="2 3">
    <name type="scientific">Armillaria luteobubalina</name>
    <dbReference type="NCBI Taxonomy" id="153913"/>
    <lineage>
        <taxon>Eukaryota</taxon>
        <taxon>Fungi</taxon>
        <taxon>Dikarya</taxon>
        <taxon>Basidiomycota</taxon>
        <taxon>Agaricomycotina</taxon>
        <taxon>Agaricomycetes</taxon>
        <taxon>Agaricomycetidae</taxon>
        <taxon>Agaricales</taxon>
        <taxon>Marasmiineae</taxon>
        <taxon>Physalacriaceae</taxon>
        <taxon>Armillaria</taxon>
    </lineage>
</organism>
<name>A0AA39V144_9AGAR</name>
<dbReference type="Proteomes" id="UP001175228">
    <property type="component" value="Unassembled WGS sequence"/>
</dbReference>
<evidence type="ECO:0000313" key="3">
    <source>
        <dbReference type="Proteomes" id="UP001175228"/>
    </source>
</evidence>
<feature type="compositionally biased region" description="Basic residues" evidence="1">
    <location>
        <begin position="393"/>
        <end position="403"/>
    </location>
</feature>
<feature type="compositionally biased region" description="Polar residues" evidence="1">
    <location>
        <begin position="336"/>
        <end position="367"/>
    </location>
</feature>
<sequence>MPSGKPGPGNLKSIKLDQPLVGPSWSLSKCPPANASNVESKAPPTKKSQGGKVMANKPKASPAKKKPTNATPIQGTRSRPKHLPSPVTGKLPSGDKGDQDNKVVPLEELNTITSGPGIGSIPIINWRLNKSFPPPSMVPGEGVYLFPTVEPEPIKKDEVRELIKDEAIPNYPCLHCASSAHNVPCVFHGWGNNCDACYHGSKSVCSFRASPLDHLQIHTQAFPYVKATATNVHRQLKQAMELCHLFNLSANTTASIASWYHAILRTVYNLTVWIGCMEAPSSLKLILANLDLPHHLYIALEKAFTAHAIEIPDLDVASPEDDGLMAPPGASLSLVSYGSGHSASDQPVSPQLESPGSQHEPSPSDTSCILEEFDLAVGNLASEEQPSASGSKDKKKTRMKRRSSAKESDEIE</sequence>
<proteinExistence type="predicted"/>
<keyword evidence="3" id="KW-1185">Reference proteome</keyword>
<evidence type="ECO:0000313" key="2">
    <source>
        <dbReference type="EMBL" id="KAK0506804.1"/>
    </source>
</evidence>
<gene>
    <name evidence="2" type="ORF">EDD18DRAFT_1098048</name>
</gene>
<feature type="region of interest" description="Disordered" evidence="1">
    <location>
        <begin position="336"/>
        <end position="412"/>
    </location>
</feature>
<feature type="region of interest" description="Disordered" evidence="1">
    <location>
        <begin position="1"/>
        <end position="101"/>
    </location>
</feature>
<protein>
    <submittedName>
        <fullName evidence="2">Uncharacterized protein</fullName>
    </submittedName>
</protein>
<evidence type="ECO:0000256" key="1">
    <source>
        <dbReference type="SAM" id="MobiDB-lite"/>
    </source>
</evidence>